<evidence type="ECO:0000313" key="2">
    <source>
        <dbReference type="Proteomes" id="UP000564385"/>
    </source>
</evidence>
<comment type="caution">
    <text evidence="1">The sequence shown here is derived from an EMBL/GenBank/DDBJ whole genome shotgun (WGS) entry which is preliminary data.</text>
</comment>
<dbReference type="Proteomes" id="UP000564385">
    <property type="component" value="Unassembled WGS sequence"/>
</dbReference>
<sequence>MNSARGAMTFLRTSEAILASGGVVWITPQARFVDSRARPLEFKPGLSILASRVAVSTGWCTVVPLAIEYPFWDERLPECLLHFGEPLKVDSPQDSEKLQQELVQSLETAMNTLRFIAIQRDARNFDTLAHGKLGTGGFYGGWQKLKASLTGRPYQAEHTVLPEYGRDVASCKERGDDL</sequence>
<keyword evidence="1" id="KW-0012">Acyltransferase</keyword>
<dbReference type="AlphaFoldDB" id="A0A852VAF7"/>
<reference evidence="1 2" key="1">
    <citation type="submission" date="2020-07" db="EMBL/GenBank/DDBJ databases">
        <title>Genomic Encyclopedia of Type Strains, Phase IV (KMG-V): Genome sequencing to study the core and pangenomes of soil and plant-associated prokaryotes.</title>
        <authorList>
            <person name="Whitman W."/>
        </authorList>
    </citation>
    <scope>NUCLEOTIDE SEQUENCE [LARGE SCALE GENOMIC DNA]</scope>
    <source>
        <strain evidence="1 2">M8UP22</strain>
    </source>
</reference>
<proteinExistence type="predicted"/>
<dbReference type="EMBL" id="JACCCU010000001">
    <property type="protein sequence ID" value="NYF89918.1"/>
    <property type="molecule type" value="Genomic_DNA"/>
</dbReference>
<gene>
    <name evidence="1" type="ORF">HDF08_001985</name>
</gene>
<dbReference type="GO" id="GO:0016746">
    <property type="term" value="F:acyltransferase activity"/>
    <property type="evidence" value="ECO:0007669"/>
    <property type="project" value="UniProtKB-KW"/>
</dbReference>
<organism evidence="1 2">
    <name type="scientific">Tunturiibacter lichenicola</name>
    <dbReference type="NCBI Taxonomy" id="2051959"/>
    <lineage>
        <taxon>Bacteria</taxon>
        <taxon>Pseudomonadati</taxon>
        <taxon>Acidobacteriota</taxon>
        <taxon>Terriglobia</taxon>
        <taxon>Terriglobales</taxon>
        <taxon>Acidobacteriaceae</taxon>
        <taxon>Tunturiibacter</taxon>
    </lineage>
</organism>
<accession>A0A852VAF7</accession>
<keyword evidence="1" id="KW-0808">Transferase</keyword>
<evidence type="ECO:0000313" key="1">
    <source>
        <dbReference type="EMBL" id="NYF89918.1"/>
    </source>
</evidence>
<name>A0A852VAF7_9BACT</name>
<protein>
    <submittedName>
        <fullName evidence="1">1-acyl-sn-glycerol-3-phosphate acyltransferase</fullName>
    </submittedName>
</protein>